<organism evidence="2">
    <name type="scientific">Ajellomyces capsulatus (strain H88)</name>
    <name type="common">Darling's disease fungus</name>
    <name type="synonym">Histoplasma capsulatum</name>
    <dbReference type="NCBI Taxonomy" id="544711"/>
    <lineage>
        <taxon>Eukaryota</taxon>
        <taxon>Fungi</taxon>
        <taxon>Dikarya</taxon>
        <taxon>Ascomycota</taxon>
        <taxon>Pezizomycotina</taxon>
        <taxon>Eurotiomycetes</taxon>
        <taxon>Eurotiomycetidae</taxon>
        <taxon>Onygenales</taxon>
        <taxon>Ajellomycetaceae</taxon>
        <taxon>Histoplasma</taxon>
    </lineage>
</organism>
<evidence type="ECO:0000313" key="1">
    <source>
        <dbReference type="EMBL" id="EGC49898.1"/>
    </source>
</evidence>
<sequence>MPATLLKIYPTPAGSTDPPEHVTPLNEMIDPTSQATCHRINYQNAQMIIVAFRRANETELATFQRHCHQEAETPLLPGVDLSRRAYRLTCASISKAMHRLANLAIPVVQLRKR</sequence>
<protein>
    <submittedName>
        <fullName evidence="1">Predicted protein</fullName>
    </submittedName>
</protein>
<dbReference type="Proteomes" id="UP000008142">
    <property type="component" value="Unassembled WGS sequence"/>
</dbReference>
<accession>F0UVH1</accession>
<dbReference type="OMA" id="SQATCHR"/>
<name>F0UVH1_AJEC8</name>
<dbReference type="HOGENOM" id="CLU_2132789_0_0_1"/>
<dbReference type="EMBL" id="DS990644">
    <property type="protein sequence ID" value="EGC49898.1"/>
    <property type="molecule type" value="Genomic_DNA"/>
</dbReference>
<proteinExistence type="predicted"/>
<evidence type="ECO:0000313" key="2">
    <source>
        <dbReference type="Proteomes" id="UP000008142"/>
    </source>
</evidence>
<gene>
    <name evidence="1" type="ORF">HCEG_09113</name>
</gene>
<dbReference type="AlphaFoldDB" id="F0UVH1"/>
<reference evidence="2" key="1">
    <citation type="submission" date="2008-07" db="EMBL/GenBank/DDBJ databases">
        <title>Annotation of Ajellomyces capsulatus strain H88.</title>
        <authorList>
            <person name="Champion M."/>
            <person name="Cuomo C."/>
            <person name="Ma L.-J."/>
            <person name="Henn M.R."/>
            <person name="Sil A."/>
            <person name="Goldman B."/>
            <person name="Young S.K."/>
            <person name="Kodira C.D."/>
            <person name="Zeng Q."/>
            <person name="Koehrsen M."/>
            <person name="Alvarado L."/>
            <person name="Berlin A."/>
            <person name="Borenstein D."/>
            <person name="Chen Z."/>
            <person name="Engels R."/>
            <person name="Freedman E."/>
            <person name="Gellesch M."/>
            <person name="Goldberg J."/>
            <person name="Griggs A."/>
            <person name="Gujja S."/>
            <person name="Heiman D."/>
            <person name="Hepburn T."/>
            <person name="Howarth C."/>
            <person name="Jen D."/>
            <person name="Larson L."/>
            <person name="Lewis B."/>
            <person name="Mehta T."/>
            <person name="Park D."/>
            <person name="Pearson M."/>
            <person name="Roberts A."/>
            <person name="Saif S."/>
            <person name="Shea T."/>
            <person name="Shenoy N."/>
            <person name="Sisk P."/>
            <person name="Stolte C."/>
            <person name="Sykes S."/>
            <person name="Walk T."/>
            <person name="White J."/>
            <person name="Yandava C."/>
            <person name="Klein B."/>
            <person name="McEwen J.G."/>
            <person name="Puccia R."/>
            <person name="Goldman G.H."/>
            <person name="Felipe M.S."/>
            <person name="Nino-Vega G."/>
            <person name="San-Blas G."/>
            <person name="Taylor J."/>
            <person name="Mendoza L."/>
            <person name="Galagan J."/>
            <person name="Nusbaum C."/>
            <person name="Birren B."/>
        </authorList>
    </citation>
    <scope>NUCLEOTIDE SEQUENCE [LARGE SCALE GENOMIC DNA]</scope>
    <source>
        <strain evidence="2">H88</strain>
    </source>
</reference>